<dbReference type="Proteomes" id="UP001047646">
    <property type="component" value="Chromosome"/>
</dbReference>
<keyword evidence="2" id="KW-0812">Transmembrane</keyword>
<dbReference type="EMBL" id="CP077073">
    <property type="protein sequence ID" value="QXH33709.1"/>
    <property type="molecule type" value="Genomic_DNA"/>
</dbReference>
<reference evidence="4" key="1">
    <citation type="journal article" date="2021" name="Microorganisms">
        <title>The Ever-Expanding Pseudomonas Genus: Description of 43 New Species and Partition of the Pseudomonas putida Group.</title>
        <authorList>
            <person name="Girard L."/>
            <person name="Lood C."/>
            <person name="Hofte M."/>
            <person name="Vandamme P."/>
            <person name="Rokni-Zadeh H."/>
            <person name="van Noort V."/>
            <person name="Lavigne R."/>
            <person name="De Mot R."/>
        </authorList>
    </citation>
    <scope>NUCLEOTIDE SEQUENCE</scope>
    <source>
        <strain evidence="4">COW39</strain>
    </source>
</reference>
<protein>
    <submittedName>
        <fullName evidence="4">Patatin-like phospholipase family protein</fullName>
    </submittedName>
</protein>
<feature type="region of interest" description="Disordered" evidence="1">
    <location>
        <begin position="1"/>
        <end position="21"/>
    </location>
</feature>
<feature type="region of interest" description="Disordered" evidence="1">
    <location>
        <begin position="1127"/>
        <end position="1178"/>
    </location>
</feature>
<dbReference type="PANTHER" id="PTHR10728">
    <property type="entry name" value="CYTOSOLIC PHOSPHOLIPASE A2"/>
    <property type="match status" value="1"/>
</dbReference>
<feature type="compositionally biased region" description="Low complexity" evidence="1">
    <location>
        <begin position="1164"/>
        <end position="1173"/>
    </location>
</feature>
<proteinExistence type="predicted"/>
<organism evidence="4 5">
    <name type="scientific">Pseudomonas muyukensis</name>
    <dbReference type="NCBI Taxonomy" id="2842357"/>
    <lineage>
        <taxon>Bacteria</taxon>
        <taxon>Pseudomonadati</taxon>
        <taxon>Pseudomonadota</taxon>
        <taxon>Gammaproteobacteria</taxon>
        <taxon>Pseudomonadales</taxon>
        <taxon>Pseudomonadaceae</taxon>
        <taxon>Pseudomonas</taxon>
    </lineage>
</organism>
<keyword evidence="5" id="KW-1185">Reference proteome</keyword>
<name>A0ABX8M3M4_9PSED</name>
<feature type="transmembrane region" description="Helical" evidence="2">
    <location>
        <begin position="372"/>
        <end position="393"/>
    </location>
</feature>
<feature type="transmembrane region" description="Helical" evidence="2">
    <location>
        <begin position="413"/>
        <end position="439"/>
    </location>
</feature>
<evidence type="ECO:0000259" key="3">
    <source>
        <dbReference type="Pfam" id="PF01734"/>
    </source>
</evidence>
<feature type="transmembrane region" description="Helical" evidence="2">
    <location>
        <begin position="245"/>
        <end position="267"/>
    </location>
</feature>
<sequence>MPKHTPAPAQHPAHAVPPNHSADLIEVRRDKLRQDGAGIAAKLPANGADVWGLALSGGGIRSATFSLGLLRGLAQNKLLNRFDVLSTVSGGSYIGSMLGRLYARTRPHTAQPGADQVEEALAHADSRWFGWWLRCNGRYLAPAGFVDRLLAITLYLRNLLALHFEFGLLAVLLGGVLAAFDLAVWGGLDLLGYGAWAPALFDWLNLLQPWLPTAWLALLPLAPVALHLVFAYWDSQWVQRRAGCYFAVKIVGAIVLLGAACQLGRTIQHFAASPATEGLDTLLLGLAIVVVVVSFTSLLHSLLAWRSLSRSNAQLLNLGKPGKDAMAELRNRLTQLLMNCLRASLLILALGIVERLAWLLAFQSRSFETLDLGIALAVASGIAQALMLSLRGAKGQQQDGKPASRLLPLALQLLGYLLTAALFVWWVSLLLKIVFTAVFPDLVKSDGTPLSVIAPQFAGGWLALLYLWVPPALYVAATGANLGFLNLSSLHTFYKARLVRSYLGATNPSRFGDQQPVSALDPIKPHNLTTSQIRNVGQVMPADDVALADYAPHEAGGPVHIINTCVNQTADPDGRLFNRDRQGLLLSVRAGGGSRLSQEGWRNEFKGIGQLSLGAWMAISGAAAAPGMGPRTQRGLAALLTFAGVRLGYWLSQRERGGAAVAGTIFSRMQAKSKALLSELSATFDAGPDANWFLTDGGHFENTGVYPLLLERARVIVLADCGADPSYSFEDVENLVRKARIDMGIRITFRRPNDLAGLPAEILGKDACDWSECRKYFGTLQELTRDDSEACLALATLEYPDDTCTRQAIMILVKPNICRSVPMDVANYKRQNPVFPQETTGDQFFSENQWESYFALGNNLGEHLCADLLSLLREHLPALFDLQPEHAEGHSAMPDKPAAEAASRSIWGRHVSTVGATVGAGVVLSLAVAGWQAYEAYRSSLNNRIAGERQAMVAIARLWGKLPAGEVTDSTGTTARKLAAELLRSGDAYCKNGEAGWLIRSELGKQVIKDAVQACSALNQGMGQACQTLVQARAGLDSLDAGACLMPAPRVSTAVYWGYDYSAQADWERLHPCSTRRNTLARLQTELQETYKVQASDERPAQDLAVVQEGCPLKPKPVAQIVAGQPSPEVGAMTGSAAAEPQAPEPMALPAPAPTPVPQPVPAPAAEAEPEPTISLPINSSDICKDTTIYMQIHGPEMRDKARTYRSWWHDKWQANVPPIEDVVASAFRAARPAPAPVSETTVRVHDSLGYACAAAIVAVVKQQTAQPWRLERLSSAYKGSRGVIEVWFSNPAQQRAQPDQQQQ</sequence>
<feature type="domain" description="PNPLA" evidence="3">
    <location>
        <begin position="53"/>
        <end position="134"/>
    </location>
</feature>
<keyword evidence="2" id="KW-1133">Transmembrane helix</keyword>
<evidence type="ECO:0000256" key="1">
    <source>
        <dbReference type="SAM" id="MobiDB-lite"/>
    </source>
</evidence>
<dbReference type="PANTHER" id="PTHR10728:SF40">
    <property type="entry name" value="PATATIN FAMILY PROTEIN"/>
    <property type="match status" value="1"/>
</dbReference>
<feature type="transmembrane region" description="Helical" evidence="2">
    <location>
        <begin position="168"/>
        <end position="193"/>
    </location>
</feature>
<dbReference type="RefSeq" id="WP_217848082.1">
    <property type="nucleotide sequence ID" value="NZ_CP077073.1"/>
</dbReference>
<gene>
    <name evidence="4" type="ORF">KSS95_16190</name>
</gene>
<feature type="transmembrane region" description="Helical" evidence="2">
    <location>
        <begin position="282"/>
        <end position="305"/>
    </location>
</feature>
<feature type="transmembrane region" description="Helical" evidence="2">
    <location>
        <begin position="459"/>
        <end position="487"/>
    </location>
</feature>
<feature type="compositionally biased region" description="Low complexity" evidence="1">
    <location>
        <begin position="1"/>
        <end position="20"/>
    </location>
</feature>
<dbReference type="Pfam" id="PF01734">
    <property type="entry name" value="Patatin"/>
    <property type="match status" value="1"/>
</dbReference>
<accession>A0ABX8M3M4</accession>
<feature type="transmembrane region" description="Helical" evidence="2">
    <location>
        <begin position="213"/>
        <end position="233"/>
    </location>
</feature>
<evidence type="ECO:0000313" key="5">
    <source>
        <dbReference type="Proteomes" id="UP001047646"/>
    </source>
</evidence>
<dbReference type="InterPro" id="IPR002641">
    <property type="entry name" value="PNPLA_dom"/>
</dbReference>
<evidence type="ECO:0000313" key="4">
    <source>
        <dbReference type="EMBL" id="QXH33709.1"/>
    </source>
</evidence>
<keyword evidence="2" id="KW-0472">Membrane</keyword>
<feature type="compositionally biased region" description="Pro residues" evidence="1">
    <location>
        <begin position="1143"/>
        <end position="1163"/>
    </location>
</feature>
<feature type="transmembrane region" description="Helical" evidence="2">
    <location>
        <begin position="340"/>
        <end position="360"/>
    </location>
</feature>
<evidence type="ECO:0000256" key="2">
    <source>
        <dbReference type="SAM" id="Phobius"/>
    </source>
</evidence>